<feature type="compositionally biased region" description="Basic and acidic residues" evidence="1">
    <location>
        <begin position="421"/>
        <end position="431"/>
    </location>
</feature>
<proteinExistence type="predicted"/>
<keyword evidence="3" id="KW-1185">Reference proteome</keyword>
<dbReference type="Proteomes" id="UP001215598">
    <property type="component" value="Unassembled WGS sequence"/>
</dbReference>
<organism evidence="2 3">
    <name type="scientific">Mycena metata</name>
    <dbReference type="NCBI Taxonomy" id="1033252"/>
    <lineage>
        <taxon>Eukaryota</taxon>
        <taxon>Fungi</taxon>
        <taxon>Dikarya</taxon>
        <taxon>Basidiomycota</taxon>
        <taxon>Agaricomycotina</taxon>
        <taxon>Agaricomycetes</taxon>
        <taxon>Agaricomycetidae</taxon>
        <taxon>Agaricales</taxon>
        <taxon>Marasmiineae</taxon>
        <taxon>Mycenaceae</taxon>
        <taxon>Mycena</taxon>
    </lineage>
</organism>
<accession>A0AAD7HNP4</accession>
<dbReference type="AlphaFoldDB" id="A0AAD7HNP4"/>
<evidence type="ECO:0000256" key="1">
    <source>
        <dbReference type="SAM" id="MobiDB-lite"/>
    </source>
</evidence>
<sequence>MTELVPAKELLENNRSSHFLTVCFWGYLCEEFANAELYVNSVAGRVLHPVYCTMWIRSSSGRLCVDLTPSASGTVFLYGLSESTEFQSVVALLEPPLDSAIIDAISFPLYHKICIRYLSGLRHLSVPLDASVNLAATIFFLPDSDFTRTTEVAFNPDCSFRDSGWIGRFSGEPTILDSGWFRINAREVIDEPIFRVITRKQEEFGSWLAQSNYIFNRLNITSDFEQYFVVRSIVFEVKVLSTGAGPRPGYLFLCPILDLLVDIPARFQWPSCPAYWSTDPSGTERLSEEQATKLGLPSIKFKWWVHGRVWDESVYTGLYQFHPGKGFDPCSQEVARHLVYPLYQFSWEVGGLSAYVEEVDTSAKVEELRHAETPLAGGVQRAYVDVSCGPAVASDVLQLDGDGDDISSADDSQPHETTIISDDHPKSGQRWHHDTPALLDTRMEYRLPSLELDAVELPRGSFKSWIMALKLTLIVFLGVYQGYDYLFSHKDQWV</sequence>
<feature type="region of interest" description="Disordered" evidence="1">
    <location>
        <begin position="403"/>
        <end position="431"/>
    </location>
</feature>
<reference evidence="2" key="1">
    <citation type="submission" date="2023-03" db="EMBL/GenBank/DDBJ databases">
        <title>Massive genome expansion in bonnet fungi (Mycena s.s.) driven by repeated elements and novel gene families across ecological guilds.</title>
        <authorList>
            <consortium name="Lawrence Berkeley National Laboratory"/>
            <person name="Harder C.B."/>
            <person name="Miyauchi S."/>
            <person name="Viragh M."/>
            <person name="Kuo A."/>
            <person name="Thoen E."/>
            <person name="Andreopoulos B."/>
            <person name="Lu D."/>
            <person name="Skrede I."/>
            <person name="Drula E."/>
            <person name="Henrissat B."/>
            <person name="Morin E."/>
            <person name="Kohler A."/>
            <person name="Barry K."/>
            <person name="LaButti K."/>
            <person name="Morin E."/>
            <person name="Salamov A."/>
            <person name="Lipzen A."/>
            <person name="Mereny Z."/>
            <person name="Hegedus B."/>
            <person name="Baldrian P."/>
            <person name="Stursova M."/>
            <person name="Weitz H."/>
            <person name="Taylor A."/>
            <person name="Grigoriev I.V."/>
            <person name="Nagy L.G."/>
            <person name="Martin F."/>
            <person name="Kauserud H."/>
        </authorList>
    </citation>
    <scope>NUCLEOTIDE SEQUENCE</scope>
    <source>
        <strain evidence="2">CBHHK182m</strain>
    </source>
</reference>
<comment type="caution">
    <text evidence="2">The sequence shown here is derived from an EMBL/GenBank/DDBJ whole genome shotgun (WGS) entry which is preliminary data.</text>
</comment>
<evidence type="ECO:0000313" key="3">
    <source>
        <dbReference type="Proteomes" id="UP001215598"/>
    </source>
</evidence>
<evidence type="ECO:0000313" key="2">
    <source>
        <dbReference type="EMBL" id="KAJ7724621.1"/>
    </source>
</evidence>
<dbReference type="EMBL" id="JARKIB010000200">
    <property type="protein sequence ID" value="KAJ7724621.1"/>
    <property type="molecule type" value="Genomic_DNA"/>
</dbReference>
<protein>
    <submittedName>
        <fullName evidence="2">Uncharacterized protein</fullName>
    </submittedName>
</protein>
<gene>
    <name evidence="2" type="ORF">B0H16DRAFT_1736560</name>
</gene>
<name>A0AAD7HNP4_9AGAR</name>